<dbReference type="GO" id="GO:0003677">
    <property type="term" value="F:DNA binding"/>
    <property type="evidence" value="ECO:0007669"/>
    <property type="project" value="UniProtKB-KW"/>
</dbReference>
<evidence type="ECO:0000256" key="1">
    <source>
        <dbReference type="ARBA" id="ARBA00023125"/>
    </source>
</evidence>
<dbReference type="AlphaFoldDB" id="A0A381XHB9"/>
<dbReference type="Gene3D" id="1.10.10.60">
    <property type="entry name" value="Homeodomain-like"/>
    <property type="match status" value="1"/>
</dbReference>
<dbReference type="Pfam" id="PF00440">
    <property type="entry name" value="TetR_N"/>
    <property type="match status" value="1"/>
</dbReference>
<dbReference type="SUPFAM" id="SSF48498">
    <property type="entry name" value="Tetracyclin repressor-like, C-terminal domain"/>
    <property type="match status" value="1"/>
</dbReference>
<evidence type="ECO:0000313" key="3">
    <source>
        <dbReference type="EMBL" id="SVA64135.1"/>
    </source>
</evidence>
<evidence type="ECO:0000259" key="2">
    <source>
        <dbReference type="PROSITE" id="PS50977"/>
    </source>
</evidence>
<gene>
    <name evidence="3" type="ORF">METZ01_LOCUS116989</name>
</gene>
<dbReference type="InterPro" id="IPR036271">
    <property type="entry name" value="Tet_transcr_reg_TetR-rel_C_sf"/>
</dbReference>
<keyword evidence="1" id="KW-0238">DNA-binding</keyword>
<dbReference type="Gene3D" id="1.10.357.10">
    <property type="entry name" value="Tetracycline Repressor, domain 2"/>
    <property type="match status" value="1"/>
</dbReference>
<name>A0A381XHB9_9ZZZZ</name>
<accession>A0A381XHB9</accession>
<dbReference type="SUPFAM" id="SSF46689">
    <property type="entry name" value="Homeodomain-like"/>
    <property type="match status" value="1"/>
</dbReference>
<dbReference type="PROSITE" id="PS50977">
    <property type="entry name" value="HTH_TETR_2"/>
    <property type="match status" value="1"/>
</dbReference>
<protein>
    <recommendedName>
        <fullName evidence="2">HTH tetR-type domain-containing protein</fullName>
    </recommendedName>
</protein>
<organism evidence="3">
    <name type="scientific">marine metagenome</name>
    <dbReference type="NCBI Taxonomy" id="408172"/>
    <lineage>
        <taxon>unclassified sequences</taxon>
        <taxon>metagenomes</taxon>
        <taxon>ecological metagenomes</taxon>
    </lineage>
</organism>
<dbReference type="EMBL" id="UINC01015187">
    <property type="protein sequence ID" value="SVA64135.1"/>
    <property type="molecule type" value="Genomic_DNA"/>
</dbReference>
<sequence length="195" mass="23037">MRKLKNIILKEGGNLIADEGIKSFTVENLATRLFMSKKTIYQCFSTKEALIKGIIVFKLKKQSEGFEKVMESDADPINKFYKIRDLHIKFSNKINLKRLVYIKTRYPKIWDIIEKYRSERIENFTKIFLLAKKKGYLRETLDPIVSAKLFVNILNTSFRPEFILKNNINIKEAIYHIQEIVISGFFNKKLHKKII</sequence>
<reference evidence="3" key="1">
    <citation type="submission" date="2018-05" db="EMBL/GenBank/DDBJ databases">
        <authorList>
            <person name="Lanie J.A."/>
            <person name="Ng W.-L."/>
            <person name="Kazmierczak K.M."/>
            <person name="Andrzejewski T.M."/>
            <person name="Davidsen T.M."/>
            <person name="Wayne K.J."/>
            <person name="Tettelin H."/>
            <person name="Glass J.I."/>
            <person name="Rusch D."/>
            <person name="Podicherti R."/>
            <person name="Tsui H.-C.T."/>
            <person name="Winkler M.E."/>
        </authorList>
    </citation>
    <scope>NUCLEOTIDE SEQUENCE</scope>
</reference>
<dbReference type="InterPro" id="IPR009057">
    <property type="entry name" value="Homeodomain-like_sf"/>
</dbReference>
<feature type="domain" description="HTH tetR-type" evidence="2">
    <location>
        <begin position="2"/>
        <end position="62"/>
    </location>
</feature>
<dbReference type="InterPro" id="IPR001647">
    <property type="entry name" value="HTH_TetR"/>
</dbReference>
<proteinExistence type="predicted"/>